<dbReference type="InterPro" id="IPR011047">
    <property type="entry name" value="Quinoprotein_ADH-like_sf"/>
</dbReference>
<gene>
    <name evidence="2" type="ORF">Poly41_04050</name>
</gene>
<dbReference type="SUPFAM" id="SSF50998">
    <property type="entry name" value="Quinoprotein alcohol dehydrogenase-like"/>
    <property type="match status" value="1"/>
</dbReference>
<evidence type="ECO:0000259" key="1">
    <source>
        <dbReference type="Pfam" id="PF03983"/>
    </source>
</evidence>
<dbReference type="AlphaFoldDB" id="A0A5C6E4M7"/>
<dbReference type="Gene3D" id="2.130.10.10">
    <property type="entry name" value="YVTN repeat-like/Quinoprotein amine dehydrogenase"/>
    <property type="match status" value="1"/>
</dbReference>
<dbReference type="GO" id="GO:0042802">
    <property type="term" value="F:identical protein binding"/>
    <property type="evidence" value="ECO:0007669"/>
    <property type="project" value="InterPro"/>
</dbReference>
<dbReference type="InterPro" id="IPR007131">
    <property type="entry name" value="SHD1"/>
</dbReference>
<proteinExistence type="predicted"/>
<organism evidence="2 3">
    <name type="scientific">Novipirellula artificiosorum</name>
    <dbReference type="NCBI Taxonomy" id="2528016"/>
    <lineage>
        <taxon>Bacteria</taxon>
        <taxon>Pseudomonadati</taxon>
        <taxon>Planctomycetota</taxon>
        <taxon>Planctomycetia</taxon>
        <taxon>Pirellulales</taxon>
        <taxon>Pirellulaceae</taxon>
        <taxon>Novipirellula</taxon>
    </lineage>
</organism>
<dbReference type="Pfam" id="PF03983">
    <property type="entry name" value="SHD1"/>
    <property type="match status" value="1"/>
</dbReference>
<evidence type="ECO:0000313" key="3">
    <source>
        <dbReference type="Proteomes" id="UP000319143"/>
    </source>
</evidence>
<dbReference type="GO" id="GO:0008092">
    <property type="term" value="F:cytoskeletal protein binding"/>
    <property type="evidence" value="ECO:0007669"/>
    <property type="project" value="InterPro"/>
</dbReference>
<name>A0A5C6E4M7_9BACT</name>
<dbReference type="InterPro" id="IPR015943">
    <property type="entry name" value="WD40/YVTN_repeat-like_dom_sf"/>
</dbReference>
<keyword evidence="3" id="KW-1185">Reference proteome</keyword>
<comment type="caution">
    <text evidence="2">The sequence shown here is derived from an EMBL/GenBank/DDBJ whole genome shotgun (WGS) entry which is preliminary data.</text>
</comment>
<dbReference type="OrthoDB" id="291762at2"/>
<dbReference type="GO" id="GO:0030674">
    <property type="term" value="F:protein-macromolecule adaptor activity"/>
    <property type="evidence" value="ECO:0007669"/>
    <property type="project" value="InterPro"/>
</dbReference>
<dbReference type="EMBL" id="SJPV01000001">
    <property type="protein sequence ID" value="TWU42109.1"/>
    <property type="molecule type" value="Genomic_DNA"/>
</dbReference>
<protein>
    <recommendedName>
        <fullName evidence="1">SLA1 homology domain-containing protein</fullName>
    </recommendedName>
</protein>
<accession>A0A5C6E4M7</accession>
<reference evidence="2 3" key="1">
    <citation type="submission" date="2019-02" db="EMBL/GenBank/DDBJ databases">
        <title>Deep-cultivation of Planctomycetes and their phenomic and genomic characterization uncovers novel biology.</title>
        <authorList>
            <person name="Wiegand S."/>
            <person name="Jogler M."/>
            <person name="Boedeker C."/>
            <person name="Pinto D."/>
            <person name="Vollmers J."/>
            <person name="Rivas-Marin E."/>
            <person name="Kohn T."/>
            <person name="Peeters S.H."/>
            <person name="Heuer A."/>
            <person name="Rast P."/>
            <person name="Oberbeckmann S."/>
            <person name="Bunk B."/>
            <person name="Jeske O."/>
            <person name="Meyerdierks A."/>
            <person name="Storesund J.E."/>
            <person name="Kallscheuer N."/>
            <person name="Luecker S."/>
            <person name="Lage O.M."/>
            <person name="Pohl T."/>
            <person name="Merkel B.J."/>
            <person name="Hornburger P."/>
            <person name="Mueller R.-W."/>
            <person name="Bruemmer F."/>
            <person name="Labrenz M."/>
            <person name="Spormann A.M."/>
            <person name="Op Den Camp H."/>
            <person name="Overmann J."/>
            <person name="Amann R."/>
            <person name="Jetten M.S.M."/>
            <person name="Mascher T."/>
            <person name="Medema M.H."/>
            <person name="Devos D.P."/>
            <person name="Kaster A.-K."/>
            <person name="Ovreas L."/>
            <person name="Rohde M."/>
            <person name="Galperin M.Y."/>
            <person name="Jogler C."/>
        </authorList>
    </citation>
    <scope>NUCLEOTIDE SEQUENCE [LARGE SCALE GENOMIC DNA]</scope>
    <source>
        <strain evidence="2 3">Poly41</strain>
    </source>
</reference>
<dbReference type="GO" id="GO:0043130">
    <property type="term" value="F:ubiquitin binding"/>
    <property type="evidence" value="ECO:0007669"/>
    <property type="project" value="InterPro"/>
</dbReference>
<sequence>MPLKTSSLYSMTHRFCGRAKDFRASLAMVLLVVLPAVAIAQDSPRQWADSTGRFKITGTLVEVVDGNAMIRDAAGKTLKIPVSRLSKADQEFLEGSENPFVMVEDSSASSARDRSAEQTVDGIGDALWATPQSVDWDSAELFVPLAGVQWQVPESVGPLDFEPKRTPLLKKTSFHENVHPLAINTRCRRAAVGYSVSFAVPKAQTRLSLVDLVSGRAIHTDPVEAHMRPLALLDNGSSVLMVGCSDDRGGYEKKTELQLWRFDGKRIVRSASWVPYAKDRDRGREDAEVLAAEVLDSRRVLTISDKGHVVLWDLAHRTPLWHSRLSERNFAMQLSVDRKLLALFDEKTLMVLNPETAEIFGSTALPQNTQTGWCRVAWSPSGKRILFTSISDIRVMDVESGQWLFEFSLPGGPVATRALSYPDEDFVLLDKRLLVDLRSKIQVCEYRDAGQIETIGGTSFIAIHSGNGGLLAPGKFPHPAAEQMLETALNDPRLFLLHPGVAVAIDVSAIRSEHQQVARTGLEQSAAQAGYEVAPTSPIKIVGSISGPKQEAVSYIAAGAYIVNQYTSSVKLDWNGKTLWSTSQTNVPGMLMTKRGQTMQEALDDAGKKPNTAMFSNVHFPKFMQKPSDSQPAGRRSNALMQSQFTLQGLVDSK</sequence>
<dbReference type="Gene3D" id="2.30.30.700">
    <property type="entry name" value="SLA1 homology domain 1"/>
    <property type="match status" value="1"/>
</dbReference>
<dbReference type="Proteomes" id="UP000319143">
    <property type="component" value="Unassembled WGS sequence"/>
</dbReference>
<feature type="domain" description="SLA1 homology" evidence="1">
    <location>
        <begin position="43"/>
        <end position="95"/>
    </location>
</feature>
<evidence type="ECO:0000313" key="2">
    <source>
        <dbReference type="EMBL" id="TWU42109.1"/>
    </source>
</evidence>